<keyword evidence="2" id="KW-0328">Glycosyltransferase</keyword>
<dbReference type="GO" id="GO:0099621">
    <property type="term" value="F:undecaprenyl-phosphate 4-deoxy-4-formamido-L-arabinose transferase activity"/>
    <property type="evidence" value="ECO:0007669"/>
    <property type="project" value="UniProtKB-EC"/>
</dbReference>
<dbReference type="Pfam" id="PF00535">
    <property type="entry name" value="Glycos_transf_2"/>
    <property type="match status" value="1"/>
</dbReference>
<dbReference type="InterPro" id="IPR050256">
    <property type="entry name" value="Glycosyltransferase_2"/>
</dbReference>
<dbReference type="EC" id="2.4.2.53" evidence="2"/>
<accession>A0A916JIN2</accession>
<dbReference type="AlphaFoldDB" id="A0A916JIN2"/>
<evidence type="ECO:0000313" key="2">
    <source>
        <dbReference type="EMBL" id="CAG5076908.1"/>
    </source>
</evidence>
<dbReference type="InterPro" id="IPR001173">
    <property type="entry name" value="Glyco_trans_2-like"/>
</dbReference>
<keyword evidence="3" id="KW-1185">Reference proteome</keyword>
<proteinExistence type="predicted"/>
<name>A0A916JIN2_9FLAO</name>
<organism evidence="2 3">
    <name type="scientific">Parvicella tangerina</name>
    <dbReference type="NCBI Taxonomy" id="2829795"/>
    <lineage>
        <taxon>Bacteria</taxon>
        <taxon>Pseudomonadati</taxon>
        <taxon>Bacteroidota</taxon>
        <taxon>Flavobacteriia</taxon>
        <taxon>Flavobacteriales</taxon>
        <taxon>Parvicellaceae</taxon>
        <taxon>Parvicella</taxon>
    </lineage>
</organism>
<dbReference type="EMBL" id="OU015584">
    <property type="protein sequence ID" value="CAG5076908.1"/>
    <property type="molecule type" value="Genomic_DNA"/>
</dbReference>
<dbReference type="Gene3D" id="3.90.550.10">
    <property type="entry name" value="Spore Coat Polysaccharide Biosynthesis Protein SpsA, Chain A"/>
    <property type="match status" value="1"/>
</dbReference>
<dbReference type="SUPFAM" id="SSF53448">
    <property type="entry name" value="Nucleotide-diphospho-sugar transferases"/>
    <property type="match status" value="1"/>
</dbReference>
<reference evidence="2" key="1">
    <citation type="submission" date="2021-04" db="EMBL/GenBank/DDBJ databases">
        <authorList>
            <person name="Rodrigo-Torres L."/>
            <person name="Arahal R. D."/>
            <person name="Lucena T."/>
        </authorList>
    </citation>
    <scope>NUCLEOTIDE SEQUENCE</scope>
    <source>
        <strain evidence="2">AS29M-1</strain>
    </source>
</reference>
<dbReference type="PANTHER" id="PTHR48090">
    <property type="entry name" value="UNDECAPRENYL-PHOSPHATE 4-DEOXY-4-FORMAMIDO-L-ARABINOSE TRANSFERASE-RELATED"/>
    <property type="match status" value="1"/>
</dbReference>
<sequence>MAKIRGKTGFLTTLYSINHFISTFASVQKLSIIIPVFNEQATIYDVLVKVNDVELVQGIQKEIIVVNDKSSDESAKEVERYLNEFPSNNVQFINHEVNKGKGGALHTGIKNATGEYTIIQDADLELDPNEYNIIIAPVLDQSADVVYGSRFLNQKMQGSKMGKAANAFLTNLSNVVFGTNITDMETCYKLVPTPIFQSLNLVEQRFGFEPEITAKLAKLKHLKWQEVPITYIPRTNEEGKKIGWKDGFRAIYCILKYGWFTSKKSSVNRGLGEYQTTK</sequence>
<protein>
    <submittedName>
        <fullName evidence="2">Undecaprenyl-phosphate 4-deoxy-4-formamido-L-arabinose transferase</fullName>
        <ecNumber evidence="2">2.4.2.53</ecNumber>
    </submittedName>
</protein>
<keyword evidence="2" id="KW-0808">Transferase</keyword>
<dbReference type="PANTHER" id="PTHR48090:SF7">
    <property type="entry name" value="RFBJ PROTEIN"/>
    <property type="match status" value="1"/>
</dbReference>
<dbReference type="KEGG" id="ptan:CRYO30217_00240"/>
<evidence type="ECO:0000313" key="3">
    <source>
        <dbReference type="Proteomes" id="UP000683507"/>
    </source>
</evidence>
<gene>
    <name evidence="2" type="primary">arnC_1</name>
    <name evidence="2" type="ORF">CRYO30217_00240</name>
</gene>
<evidence type="ECO:0000259" key="1">
    <source>
        <dbReference type="Pfam" id="PF00535"/>
    </source>
</evidence>
<dbReference type="Proteomes" id="UP000683507">
    <property type="component" value="Chromosome"/>
</dbReference>
<dbReference type="CDD" id="cd04179">
    <property type="entry name" value="DPM_DPG-synthase_like"/>
    <property type="match status" value="1"/>
</dbReference>
<feature type="domain" description="Glycosyltransferase 2-like" evidence="1">
    <location>
        <begin position="31"/>
        <end position="164"/>
    </location>
</feature>
<dbReference type="InterPro" id="IPR029044">
    <property type="entry name" value="Nucleotide-diphossugar_trans"/>
</dbReference>